<evidence type="ECO:0000313" key="7">
    <source>
        <dbReference type="WBParaSite" id="PSAMB.scaffold1512size30537.g13571.t1"/>
    </source>
</evidence>
<dbReference type="InterPro" id="IPR009091">
    <property type="entry name" value="RCC1/BLIP-II"/>
</dbReference>
<evidence type="ECO:0000313" key="6">
    <source>
        <dbReference type="Proteomes" id="UP000887566"/>
    </source>
</evidence>
<accession>A0A914V3R3</accession>
<evidence type="ECO:0000256" key="1">
    <source>
        <dbReference type="ARBA" id="ARBA00022658"/>
    </source>
</evidence>
<feature type="compositionally biased region" description="Basic and acidic residues" evidence="4">
    <location>
        <begin position="13"/>
        <end position="34"/>
    </location>
</feature>
<dbReference type="InterPro" id="IPR051553">
    <property type="entry name" value="Ran_GTPase-activating"/>
</dbReference>
<dbReference type="PRINTS" id="PR00633">
    <property type="entry name" value="RCCNDNSATION"/>
</dbReference>
<dbReference type="GO" id="GO:0005737">
    <property type="term" value="C:cytoplasm"/>
    <property type="evidence" value="ECO:0007669"/>
    <property type="project" value="TreeGrafter"/>
</dbReference>
<feature type="repeat" description="RCC1" evidence="3">
    <location>
        <begin position="61"/>
        <end position="113"/>
    </location>
</feature>
<keyword evidence="2" id="KW-0677">Repeat</keyword>
<proteinExistence type="predicted"/>
<dbReference type="GO" id="GO:0005085">
    <property type="term" value="F:guanyl-nucleotide exchange factor activity"/>
    <property type="evidence" value="ECO:0007669"/>
    <property type="project" value="TreeGrafter"/>
</dbReference>
<evidence type="ECO:0000256" key="4">
    <source>
        <dbReference type="SAM" id="MobiDB-lite"/>
    </source>
</evidence>
<feature type="repeat" description="RCC1" evidence="3">
    <location>
        <begin position="292"/>
        <end position="370"/>
    </location>
</feature>
<dbReference type="PROSITE" id="PS00626">
    <property type="entry name" value="RCC1_2"/>
    <property type="match status" value="1"/>
</dbReference>
<dbReference type="PANTHER" id="PTHR45982">
    <property type="entry name" value="REGULATOR OF CHROMOSOME CONDENSATION"/>
    <property type="match status" value="1"/>
</dbReference>
<keyword evidence="1" id="KW-0344">Guanine-nucleotide releasing factor</keyword>
<feature type="repeat" description="RCC1" evidence="3">
    <location>
        <begin position="174"/>
        <end position="229"/>
    </location>
</feature>
<feature type="domain" description="RCC1-like" evidence="5">
    <location>
        <begin position="65"/>
        <end position="486"/>
    </location>
</feature>
<name>A0A914V3R3_9BILA</name>
<keyword evidence="6" id="KW-1185">Reference proteome</keyword>
<evidence type="ECO:0000259" key="5">
    <source>
        <dbReference type="Pfam" id="PF25390"/>
    </source>
</evidence>
<dbReference type="WBParaSite" id="PSAMB.scaffold1512size30537.g13571.t1">
    <property type="protein sequence ID" value="PSAMB.scaffold1512size30537.g13571.t1"/>
    <property type="gene ID" value="PSAMB.scaffold1512size30537.g13571"/>
</dbReference>
<feature type="repeat" description="RCC1" evidence="3">
    <location>
        <begin position="114"/>
        <end position="173"/>
    </location>
</feature>
<dbReference type="AlphaFoldDB" id="A0A914V3R3"/>
<reference evidence="7" key="1">
    <citation type="submission" date="2022-11" db="UniProtKB">
        <authorList>
            <consortium name="WormBaseParasite"/>
        </authorList>
    </citation>
    <scope>IDENTIFICATION</scope>
</reference>
<sequence>MAPPRKKAALEPTAKEGEKEPERKVSQSRVEKQPAKAPRKGGAGRAKKFKLSIDDFLPKHRAKFILTCGEGDQIGHGERLTTKKPRRIDGLPADAVFTQVAAGGVHTLALAEDGRVFSCGVNEKGTVPTESAEAEGSVNELAPIVLPEDFEAKYGKIVMVSAGASFSAAVTEKGDVVAWGNLRDINGTMETHDMLMAMQKGVTVIVPHQMHRCVKVACGENHLIALGEDGSIVTFGDGSQGQLGRLAVCRNHRIQYMVKQSLKCMVIERGKEVKFADVWAGGYWSMARASDGRVFAFGLNSYGQLGVSSGGAVGEAAAGNDAAAGDDAAMDVGDDTKELRVQFPTVADRLPADIHWTHAAGQHHVILRADDGRVFGIGKNTDNALGLGTWSRQDGREENWKYLDVQRLTNLPEDVRGITASLGCSLAWTQNGRAFSWGNDTVGQLGLGITDDDDEKLVETPRLITSAHLDNCQIVQASMADNHSVFLVAANE</sequence>
<organism evidence="6 7">
    <name type="scientific">Plectus sambesii</name>
    <dbReference type="NCBI Taxonomy" id="2011161"/>
    <lineage>
        <taxon>Eukaryota</taxon>
        <taxon>Metazoa</taxon>
        <taxon>Ecdysozoa</taxon>
        <taxon>Nematoda</taxon>
        <taxon>Chromadorea</taxon>
        <taxon>Plectida</taxon>
        <taxon>Plectina</taxon>
        <taxon>Plectoidea</taxon>
        <taxon>Plectidae</taxon>
        <taxon>Plectus</taxon>
    </lineage>
</organism>
<dbReference type="PANTHER" id="PTHR45982:SF1">
    <property type="entry name" value="REGULATOR OF CHROMOSOME CONDENSATION"/>
    <property type="match status" value="1"/>
</dbReference>
<dbReference type="InterPro" id="IPR000408">
    <property type="entry name" value="Reg_chr_condens"/>
</dbReference>
<evidence type="ECO:0000256" key="2">
    <source>
        <dbReference type="ARBA" id="ARBA00022737"/>
    </source>
</evidence>
<dbReference type="SUPFAM" id="SSF50985">
    <property type="entry name" value="RCC1/BLIP-II"/>
    <property type="match status" value="1"/>
</dbReference>
<evidence type="ECO:0000256" key="3">
    <source>
        <dbReference type="PROSITE-ProRule" id="PRU00235"/>
    </source>
</evidence>
<protein>
    <recommendedName>
        <fullName evidence="5">RCC1-like domain-containing protein</fullName>
    </recommendedName>
</protein>
<feature type="repeat" description="RCC1" evidence="3">
    <location>
        <begin position="432"/>
        <end position="490"/>
    </location>
</feature>
<dbReference type="Gene3D" id="2.130.10.30">
    <property type="entry name" value="Regulator of chromosome condensation 1/beta-lactamase-inhibitor protein II"/>
    <property type="match status" value="1"/>
</dbReference>
<dbReference type="Pfam" id="PF25390">
    <property type="entry name" value="WD40_RLD"/>
    <property type="match status" value="1"/>
</dbReference>
<dbReference type="Proteomes" id="UP000887566">
    <property type="component" value="Unplaced"/>
</dbReference>
<feature type="region of interest" description="Disordered" evidence="4">
    <location>
        <begin position="1"/>
        <end position="46"/>
    </location>
</feature>
<dbReference type="PROSITE" id="PS50012">
    <property type="entry name" value="RCC1_3"/>
    <property type="match status" value="5"/>
</dbReference>
<dbReference type="InterPro" id="IPR058923">
    <property type="entry name" value="RCC1-like_dom"/>
</dbReference>